<dbReference type="EMBL" id="FOAP01000007">
    <property type="protein sequence ID" value="SEL61858.1"/>
    <property type="molecule type" value="Genomic_DNA"/>
</dbReference>
<accession>A0A1H7RPD2</accession>
<gene>
    <name evidence="2" type="ORF">SAMN05444354_107120</name>
</gene>
<dbReference type="InterPro" id="IPR000157">
    <property type="entry name" value="TIR_dom"/>
</dbReference>
<organism evidence="2 3">
    <name type="scientific">Stigmatella aurantiaca</name>
    <dbReference type="NCBI Taxonomy" id="41"/>
    <lineage>
        <taxon>Bacteria</taxon>
        <taxon>Pseudomonadati</taxon>
        <taxon>Myxococcota</taxon>
        <taxon>Myxococcia</taxon>
        <taxon>Myxococcales</taxon>
        <taxon>Cystobacterineae</taxon>
        <taxon>Archangiaceae</taxon>
        <taxon>Stigmatella</taxon>
    </lineage>
</organism>
<name>A0A1H7RPD2_STIAU</name>
<dbReference type="PROSITE" id="PS50104">
    <property type="entry name" value="TIR"/>
    <property type="match status" value="1"/>
</dbReference>
<dbReference type="Gene3D" id="3.40.50.10140">
    <property type="entry name" value="Toll/interleukin-1 receptor homology (TIR) domain"/>
    <property type="match status" value="1"/>
</dbReference>
<dbReference type="Proteomes" id="UP000182719">
    <property type="component" value="Unassembled WGS sequence"/>
</dbReference>
<evidence type="ECO:0000313" key="3">
    <source>
        <dbReference type="Proteomes" id="UP000182719"/>
    </source>
</evidence>
<evidence type="ECO:0000259" key="1">
    <source>
        <dbReference type="PROSITE" id="PS50104"/>
    </source>
</evidence>
<sequence>MANVFISHRKADDTQSERLARELQAAGHKVWFDEWEINLGDSLIERMNQGLEGSAYLVLCYSSSGVDSPWMSREWMSALARQLSGHQVKVLPILLTGGQPPAILADIKYADLTKDWSRGVAELLRAIR</sequence>
<feature type="domain" description="TIR" evidence="1">
    <location>
        <begin position="1"/>
        <end position="128"/>
    </location>
</feature>
<protein>
    <submittedName>
        <fullName evidence="2">TIR domain-containing protein</fullName>
    </submittedName>
</protein>
<dbReference type="SUPFAM" id="SSF52200">
    <property type="entry name" value="Toll/Interleukin receptor TIR domain"/>
    <property type="match status" value="1"/>
</dbReference>
<dbReference type="Pfam" id="PF13676">
    <property type="entry name" value="TIR_2"/>
    <property type="match status" value="1"/>
</dbReference>
<dbReference type="OrthoDB" id="5429353at2"/>
<dbReference type="RefSeq" id="WP_075007170.1">
    <property type="nucleotide sequence ID" value="NZ_FOAP01000007.1"/>
</dbReference>
<dbReference type="AlphaFoldDB" id="A0A1H7RPD2"/>
<proteinExistence type="predicted"/>
<evidence type="ECO:0000313" key="2">
    <source>
        <dbReference type="EMBL" id="SEL61858.1"/>
    </source>
</evidence>
<dbReference type="InterPro" id="IPR035897">
    <property type="entry name" value="Toll_tir_struct_dom_sf"/>
</dbReference>
<dbReference type="GO" id="GO:0007165">
    <property type="term" value="P:signal transduction"/>
    <property type="evidence" value="ECO:0007669"/>
    <property type="project" value="InterPro"/>
</dbReference>
<reference evidence="3" key="1">
    <citation type="submission" date="2016-10" db="EMBL/GenBank/DDBJ databases">
        <authorList>
            <person name="Varghese N."/>
            <person name="Submissions S."/>
        </authorList>
    </citation>
    <scope>NUCLEOTIDE SEQUENCE [LARGE SCALE GENOMIC DNA]</scope>
    <source>
        <strain evidence="3">DSM 17044</strain>
    </source>
</reference>
<keyword evidence="3" id="KW-1185">Reference proteome</keyword>